<dbReference type="PANTHER" id="PTHR11088:SF60">
    <property type="entry name" value="TRNA DIMETHYLALLYLTRANSFERASE"/>
    <property type="match status" value="1"/>
</dbReference>
<dbReference type="Gene3D" id="1.10.20.140">
    <property type="match status" value="1"/>
</dbReference>
<proteinExistence type="inferred from homology"/>
<dbReference type="InterPro" id="IPR018022">
    <property type="entry name" value="IPT"/>
</dbReference>
<evidence type="ECO:0000256" key="7">
    <source>
        <dbReference type="ARBA" id="ARBA00022840"/>
    </source>
</evidence>
<dbReference type="SUPFAM" id="SSF52540">
    <property type="entry name" value="P-loop containing nucleoside triphosphate hydrolases"/>
    <property type="match status" value="1"/>
</dbReference>
<dbReference type="Pfam" id="PF01715">
    <property type="entry name" value="IPPT"/>
    <property type="match status" value="1"/>
</dbReference>
<evidence type="ECO:0000256" key="2">
    <source>
        <dbReference type="ARBA" id="ARBA00003213"/>
    </source>
</evidence>
<evidence type="ECO:0000256" key="1">
    <source>
        <dbReference type="ARBA" id="ARBA00001946"/>
    </source>
</evidence>
<sequence>MTTPSPIICIAGPTAAGKSASVLTLAEHLPIEIINVDSATIYRGMDIGTAKPSPEEQTLVPQHLLDIKDPLESYSAADFYDDTLKLIADIQQRGRIPILAGGTMMYYKTLRDGLHDLPAADAALREQLEKEAAIIGWPAMHARLRELDAITAERLSPNDSQRIQRALEVITLTGKPLSQLFAEQKNNASPYQFVTISLEPENRADLHARIAERFMQMIDKGFVDEVRGLFERGDLHINLPSIRCVGYRQLWAYIAGEVDLDTAIEQGIAATRQLAKRQITWLRSQPERIMIDCFSADVPAQVLVKVRSLLDVVYSPTN</sequence>
<dbReference type="AlphaFoldDB" id="A0A849P5Q1"/>
<dbReference type="EC" id="2.5.1.75" evidence="10"/>
<evidence type="ECO:0000256" key="4">
    <source>
        <dbReference type="ARBA" id="ARBA00022679"/>
    </source>
</evidence>
<evidence type="ECO:0000256" key="3">
    <source>
        <dbReference type="ARBA" id="ARBA00005842"/>
    </source>
</evidence>
<evidence type="ECO:0000256" key="11">
    <source>
        <dbReference type="RuleBase" id="RU003783"/>
    </source>
</evidence>
<evidence type="ECO:0000313" key="14">
    <source>
        <dbReference type="EMBL" id="NOL51112.1"/>
    </source>
</evidence>
<keyword evidence="7 10" id="KW-0067">ATP-binding</keyword>
<feature type="region of interest" description="Interaction with substrate tRNA" evidence="10">
    <location>
        <begin position="276"/>
        <end position="283"/>
    </location>
</feature>
<dbReference type="RefSeq" id="WP_171679782.1">
    <property type="nucleotide sequence ID" value="NZ_JABGBN010000001.1"/>
</dbReference>
<dbReference type="GO" id="GO:0052381">
    <property type="term" value="F:tRNA dimethylallyltransferase activity"/>
    <property type="evidence" value="ECO:0007669"/>
    <property type="project" value="UniProtKB-UniRule"/>
</dbReference>
<name>A0A849P5Q1_9BURK</name>
<evidence type="ECO:0000256" key="9">
    <source>
        <dbReference type="ARBA" id="ARBA00049563"/>
    </source>
</evidence>
<evidence type="ECO:0000256" key="13">
    <source>
        <dbReference type="RuleBase" id="RU003785"/>
    </source>
</evidence>
<accession>A0A849P5Q1</accession>
<organism evidence="14 15">
    <name type="scientific">Pelistega suis</name>
    <dbReference type="NCBI Taxonomy" id="1631957"/>
    <lineage>
        <taxon>Bacteria</taxon>
        <taxon>Pseudomonadati</taxon>
        <taxon>Pseudomonadota</taxon>
        <taxon>Betaproteobacteria</taxon>
        <taxon>Burkholderiales</taxon>
        <taxon>Alcaligenaceae</taxon>
        <taxon>Pelistega</taxon>
    </lineage>
</organism>
<dbReference type="EMBL" id="JABGBN010000001">
    <property type="protein sequence ID" value="NOL51112.1"/>
    <property type="molecule type" value="Genomic_DNA"/>
</dbReference>
<feature type="site" description="Interaction with substrate tRNA" evidence="10">
    <location>
        <position position="125"/>
    </location>
</feature>
<dbReference type="FunFam" id="1.10.20.140:FF:000001">
    <property type="entry name" value="tRNA dimethylallyltransferase"/>
    <property type="match status" value="1"/>
</dbReference>
<feature type="site" description="Interaction with substrate tRNA" evidence="10">
    <location>
        <position position="103"/>
    </location>
</feature>
<comment type="subunit">
    <text evidence="10">Monomer.</text>
</comment>
<comment type="similarity">
    <text evidence="3 10 13">Belongs to the IPP transferase family.</text>
</comment>
<keyword evidence="5 10" id="KW-0819">tRNA processing</keyword>
<evidence type="ECO:0000256" key="12">
    <source>
        <dbReference type="RuleBase" id="RU003784"/>
    </source>
</evidence>
<feature type="region of interest" description="Interaction with substrate tRNA" evidence="10">
    <location>
        <begin position="37"/>
        <end position="40"/>
    </location>
</feature>
<keyword evidence="6 10" id="KW-0547">Nucleotide-binding</keyword>
<dbReference type="Gene3D" id="3.40.50.300">
    <property type="entry name" value="P-loop containing nucleotide triphosphate hydrolases"/>
    <property type="match status" value="1"/>
</dbReference>
<keyword evidence="15" id="KW-1185">Reference proteome</keyword>
<comment type="function">
    <text evidence="2 10 12">Catalyzes the transfer of a dimethylallyl group onto the adenine at position 37 in tRNAs that read codons beginning with uridine, leading to the formation of N6-(dimethylallyl)adenosine (i(6)A).</text>
</comment>
<reference evidence="14 15" key="1">
    <citation type="submission" date="2020-05" db="EMBL/GenBank/DDBJ databases">
        <authorList>
            <person name="Niu N."/>
        </authorList>
    </citation>
    <scope>NUCLEOTIDE SEQUENCE [LARGE SCALE GENOMIC DNA]</scope>
    <source>
        <strain evidence="14 15">3340-03</strain>
    </source>
</reference>
<comment type="cofactor">
    <cofactor evidence="1 10">
        <name>Mg(2+)</name>
        <dbReference type="ChEBI" id="CHEBI:18420"/>
    </cofactor>
</comment>
<dbReference type="Proteomes" id="UP000537862">
    <property type="component" value="Unassembled WGS sequence"/>
</dbReference>
<feature type="binding site" evidence="10">
    <location>
        <begin position="14"/>
        <end position="19"/>
    </location>
    <ligand>
        <name>substrate</name>
    </ligand>
</feature>
<keyword evidence="8 10" id="KW-0460">Magnesium</keyword>
<gene>
    <name evidence="10 14" type="primary">miaA</name>
    <name evidence="14" type="ORF">HKX39_02825</name>
</gene>
<dbReference type="InterPro" id="IPR027417">
    <property type="entry name" value="P-loop_NTPase"/>
</dbReference>
<feature type="region of interest" description="Interaction with substrate tRNA" evidence="10">
    <location>
        <begin position="161"/>
        <end position="165"/>
    </location>
</feature>
<dbReference type="NCBIfam" id="TIGR00174">
    <property type="entry name" value="miaA"/>
    <property type="match status" value="1"/>
</dbReference>
<comment type="caution">
    <text evidence="14">The sequence shown here is derived from an EMBL/GenBank/DDBJ whole genome shotgun (WGS) entry which is preliminary data.</text>
</comment>
<evidence type="ECO:0000256" key="6">
    <source>
        <dbReference type="ARBA" id="ARBA00022741"/>
    </source>
</evidence>
<evidence type="ECO:0000313" key="15">
    <source>
        <dbReference type="Proteomes" id="UP000537862"/>
    </source>
</evidence>
<evidence type="ECO:0000256" key="5">
    <source>
        <dbReference type="ARBA" id="ARBA00022694"/>
    </source>
</evidence>
<comment type="catalytic activity">
    <reaction evidence="9 10 11">
        <text>adenosine(37) in tRNA + dimethylallyl diphosphate = N(6)-dimethylallyladenosine(37) in tRNA + diphosphate</text>
        <dbReference type="Rhea" id="RHEA:26482"/>
        <dbReference type="Rhea" id="RHEA-COMP:10162"/>
        <dbReference type="Rhea" id="RHEA-COMP:10375"/>
        <dbReference type="ChEBI" id="CHEBI:33019"/>
        <dbReference type="ChEBI" id="CHEBI:57623"/>
        <dbReference type="ChEBI" id="CHEBI:74411"/>
        <dbReference type="ChEBI" id="CHEBI:74415"/>
        <dbReference type="EC" id="2.5.1.75"/>
    </reaction>
</comment>
<protein>
    <recommendedName>
        <fullName evidence="10">tRNA dimethylallyltransferase</fullName>
        <ecNumber evidence="10">2.5.1.75</ecNumber>
    </recommendedName>
    <alternativeName>
        <fullName evidence="10">Dimethylallyl diphosphate:tRNA dimethylallyltransferase</fullName>
        <shortName evidence="10">DMAPP:tRNA dimethylallyltransferase</shortName>
        <shortName evidence="10">DMATase</shortName>
    </alternativeName>
    <alternativeName>
        <fullName evidence="10">Isopentenyl-diphosphate:tRNA isopentenyltransferase</fullName>
        <shortName evidence="10">IPP transferase</shortName>
        <shortName evidence="10">IPPT</shortName>
        <shortName evidence="10">IPTase</shortName>
    </alternativeName>
</protein>
<feature type="binding site" evidence="10">
    <location>
        <begin position="12"/>
        <end position="19"/>
    </location>
    <ligand>
        <name>ATP</name>
        <dbReference type="ChEBI" id="CHEBI:30616"/>
    </ligand>
</feature>
<dbReference type="GO" id="GO:0005524">
    <property type="term" value="F:ATP binding"/>
    <property type="evidence" value="ECO:0007669"/>
    <property type="project" value="UniProtKB-UniRule"/>
</dbReference>
<dbReference type="InterPro" id="IPR039657">
    <property type="entry name" value="Dimethylallyltransferase"/>
</dbReference>
<evidence type="ECO:0000256" key="8">
    <source>
        <dbReference type="ARBA" id="ARBA00022842"/>
    </source>
</evidence>
<feature type="region of interest" description="Interaction with substrate tRNA" evidence="10">
    <location>
        <begin position="243"/>
        <end position="248"/>
    </location>
</feature>
<dbReference type="GO" id="GO:0006400">
    <property type="term" value="P:tRNA modification"/>
    <property type="evidence" value="ECO:0007669"/>
    <property type="project" value="TreeGrafter"/>
</dbReference>
<keyword evidence="4 10" id="KW-0808">Transferase</keyword>
<dbReference type="PANTHER" id="PTHR11088">
    <property type="entry name" value="TRNA DIMETHYLALLYLTRANSFERASE"/>
    <property type="match status" value="1"/>
</dbReference>
<evidence type="ECO:0000256" key="10">
    <source>
        <dbReference type="HAMAP-Rule" id="MF_00185"/>
    </source>
</evidence>
<dbReference type="HAMAP" id="MF_00185">
    <property type="entry name" value="IPP_trans"/>
    <property type="match status" value="1"/>
</dbReference>